<dbReference type="GO" id="GO:0009507">
    <property type="term" value="C:chloroplast"/>
    <property type="evidence" value="ECO:0007669"/>
    <property type="project" value="TreeGrafter"/>
</dbReference>
<dbReference type="Gene3D" id="1.50.10.160">
    <property type="match status" value="1"/>
</dbReference>
<feature type="region of interest" description="Disordered" evidence="4">
    <location>
        <begin position="21"/>
        <end position="40"/>
    </location>
</feature>
<dbReference type="GO" id="GO:0010333">
    <property type="term" value="F:terpene synthase activity"/>
    <property type="evidence" value="ECO:0007669"/>
    <property type="project" value="InterPro"/>
</dbReference>
<gene>
    <name evidence="5" type="ORF">Dsin_015054</name>
</gene>
<evidence type="ECO:0000256" key="3">
    <source>
        <dbReference type="ARBA" id="ARBA00023239"/>
    </source>
</evidence>
<evidence type="ECO:0000313" key="5">
    <source>
        <dbReference type="EMBL" id="KAK3221084.1"/>
    </source>
</evidence>
<comment type="cofactor">
    <cofactor evidence="1">
        <name>Mg(2+)</name>
        <dbReference type="ChEBI" id="CHEBI:18420"/>
    </cofactor>
</comment>
<dbReference type="PANTHER" id="PTHR31739">
    <property type="entry name" value="ENT-COPALYL DIPHOSPHATE SYNTHASE, CHLOROPLASTIC"/>
    <property type="match status" value="1"/>
</dbReference>
<sequence>MRSNNTPIGFDIIFPRDGNLTRTRGHLPKPDPVGSGLGGEFTISKPANPFKDKPSGFGCRSYLDGKKEYLAYVTDGMGKLQDWEEIMKYQRKNGSLFNSPSTTAAALTHLQNAGCLHYLRSLLEKFGDSGSCIHMTL</sequence>
<dbReference type="Proteomes" id="UP001281410">
    <property type="component" value="Unassembled WGS sequence"/>
</dbReference>
<keyword evidence="6" id="KW-1185">Reference proteome</keyword>
<evidence type="ECO:0000256" key="4">
    <source>
        <dbReference type="SAM" id="MobiDB-lite"/>
    </source>
</evidence>
<dbReference type="InterPro" id="IPR050148">
    <property type="entry name" value="Terpene_synthase-like"/>
</dbReference>
<comment type="caution">
    <text evidence="5">The sequence shown here is derived from an EMBL/GenBank/DDBJ whole genome shotgun (WGS) entry which is preliminary data.</text>
</comment>
<keyword evidence="3" id="KW-0456">Lyase</keyword>
<organism evidence="5 6">
    <name type="scientific">Dipteronia sinensis</name>
    <dbReference type="NCBI Taxonomy" id="43782"/>
    <lineage>
        <taxon>Eukaryota</taxon>
        <taxon>Viridiplantae</taxon>
        <taxon>Streptophyta</taxon>
        <taxon>Embryophyta</taxon>
        <taxon>Tracheophyta</taxon>
        <taxon>Spermatophyta</taxon>
        <taxon>Magnoliopsida</taxon>
        <taxon>eudicotyledons</taxon>
        <taxon>Gunneridae</taxon>
        <taxon>Pentapetalae</taxon>
        <taxon>rosids</taxon>
        <taxon>malvids</taxon>
        <taxon>Sapindales</taxon>
        <taxon>Sapindaceae</taxon>
        <taxon>Hippocastanoideae</taxon>
        <taxon>Acereae</taxon>
        <taxon>Dipteronia</taxon>
    </lineage>
</organism>
<evidence type="ECO:0000256" key="2">
    <source>
        <dbReference type="ARBA" id="ARBA00022842"/>
    </source>
</evidence>
<evidence type="ECO:0000256" key="1">
    <source>
        <dbReference type="ARBA" id="ARBA00001946"/>
    </source>
</evidence>
<protein>
    <submittedName>
        <fullName evidence="5">Uncharacterized protein</fullName>
    </submittedName>
</protein>
<dbReference type="EMBL" id="JANJYJ010000004">
    <property type="protein sequence ID" value="KAK3221084.1"/>
    <property type="molecule type" value="Genomic_DNA"/>
</dbReference>
<reference evidence="5" key="1">
    <citation type="journal article" date="2023" name="Plant J.">
        <title>Genome sequences and population genomics provide insights into the demographic history, inbreeding, and mutation load of two 'living fossil' tree species of Dipteronia.</title>
        <authorList>
            <person name="Feng Y."/>
            <person name="Comes H.P."/>
            <person name="Chen J."/>
            <person name="Zhu S."/>
            <person name="Lu R."/>
            <person name="Zhang X."/>
            <person name="Li P."/>
            <person name="Qiu J."/>
            <person name="Olsen K.M."/>
            <person name="Qiu Y."/>
        </authorList>
    </citation>
    <scope>NUCLEOTIDE SEQUENCE</scope>
    <source>
        <strain evidence="5">NBL</strain>
    </source>
</reference>
<name>A0AAE0AP80_9ROSI</name>
<proteinExistence type="predicted"/>
<accession>A0AAE0AP80</accession>
<dbReference type="GO" id="GO:0009686">
    <property type="term" value="P:gibberellin biosynthetic process"/>
    <property type="evidence" value="ECO:0007669"/>
    <property type="project" value="TreeGrafter"/>
</dbReference>
<dbReference type="GO" id="GO:0000287">
    <property type="term" value="F:magnesium ion binding"/>
    <property type="evidence" value="ECO:0007669"/>
    <property type="project" value="TreeGrafter"/>
</dbReference>
<keyword evidence="2" id="KW-0460">Magnesium</keyword>
<dbReference type="PANTHER" id="PTHR31739:SF3">
    <property type="entry name" value="ENT-KAUR-16-ENE SYNTHASE, CHLOROPLASTIC"/>
    <property type="match status" value="1"/>
</dbReference>
<evidence type="ECO:0000313" key="6">
    <source>
        <dbReference type="Proteomes" id="UP001281410"/>
    </source>
</evidence>
<dbReference type="AlphaFoldDB" id="A0AAE0AP80"/>